<organism evidence="1 2">
    <name type="scientific">Araneus ventricosus</name>
    <name type="common">Orbweaver spider</name>
    <name type="synonym">Epeira ventricosa</name>
    <dbReference type="NCBI Taxonomy" id="182803"/>
    <lineage>
        <taxon>Eukaryota</taxon>
        <taxon>Metazoa</taxon>
        <taxon>Ecdysozoa</taxon>
        <taxon>Arthropoda</taxon>
        <taxon>Chelicerata</taxon>
        <taxon>Arachnida</taxon>
        <taxon>Araneae</taxon>
        <taxon>Araneomorphae</taxon>
        <taxon>Entelegynae</taxon>
        <taxon>Araneoidea</taxon>
        <taxon>Araneidae</taxon>
        <taxon>Araneus</taxon>
    </lineage>
</organism>
<dbReference type="AlphaFoldDB" id="A0A4Y2FRS3"/>
<reference evidence="1 2" key="1">
    <citation type="journal article" date="2019" name="Sci. Rep.">
        <title>Orb-weaving spider Araneus ventricosus genome elucidates the spidroin gene catalogue.</title>
        <authorList>
            <person name="Kono N."/>
            <person name="Nakamura H."/>
            <person name="Ohtoshi R."/>
            <person name="Moran D.A.P."/>
            <person name="Shinohara A."/>
            <person name="Yoshida Y."/>
            <person name="Fujiwara M."/>
            <person name="Mori M."/>
            <person name="Tomita M."/>
            <person name="Arakawa K."/>
        </authorList>
    </citation>
    <scope>NUCLEOTIDE SEQUENCE [LARGE SCALE GENOMIC DNA]</scope>
</reference>
<comment type="caution">
    <text evidence="1">The sequence shown here is derived from an EMBL/GenBank/DDBJ whole genome shotgun (WGS) entry which is preliminary data.</text>
</comment>
<accession>A0A4Y2FRS3</accession>
<sequence length="85" mass="9392">PFTDWTIKCNRNELSSSYLSIRGRWKVESGTESGVLIAVTGYGPTPPAGGRFRQKNGGSSTLHHYCTHQENENPHTYPAASHPHI</sequence>
<evidence type="ECO:0000313" key="1">
    <source>
        <dbReference type="EMBL" id="GBM43923.1"/>
    </source>
</evidence>
<protein>
    <submittedName>
        <fullName evidence="1">Uncharacterized protein</fullName>
    </submittedName>
</protein>
<dbReference type="Proteomes" id="UP000499080">
    <property type="component" value="Unassembled WGS sequence"/>
</dbReference>
<feature type="non-terminal residue" evidence="1">
    <location>
        <position position="1"/>
    </location>
</feature>
<gene>
    <name evidence="1" type="ORF">AVEN_125114-2_1</name>
</gene>
<evidence type="ECO:0000313" key="2">
    <source>
        <dbReference type="Proteomes" id="UP000499080"/>
    </source>
</evidence>
<keyword evidence="2" id="KW-1185">Reference proteome</keyword>
<proteinExistence type="predicted"/>
<name>A0A4Y2FRS3_ARAVE</name>
<dbReference type="EMBL" id="BGPR01001048">
    <property type="protein sequence ID" value="GBM43923.1"/>
    <property type="molecule type" value="Genomic_DNA"/>
</dbReference>